<name>A0A2R5G1N1_NOSCO</name>
<evidence type="ECO:0008006" key="3">
    <source>
        <dbReference type="Google" id="ProtNLM"/>
    </source>
</evidence>
<evidence type="ECO:0000313" key="2">
    <source>
        <dbReference type="Proteomes" id="UP000245124"/>
    </source>
</evidence>
<accession>A0A2R5G1N1</accession>
<dbReference type="EMBL" id="BDUD01000007">
    <property type="protein sequence ID" value="GBG23628.1"/>
    <property type="molecule type" value="Genomic_DNA"/>
</dbReference>
<gene>
    <name evidence="1" type="ORF">NIES4072_73400</name>
</gene>
<comment type="caution">
    <text evidence="1">The sequence shown here is derived from an EMBL/GenBank/DDBJ whole genome shotgun (WGS) entry which is preliminary data.</text>
</comment>
<reference evidence="1 2" key="1">
    <citation type="submission" date="2017-06" db="EMBL/GenBank/DDBJ databases">
        <title>Genome sequencing of cyanobaciteial culture collection at National Institute for Environmental Studies (NIES).</title>
        <authorList>
            <person name="Hirose Y."/>
            <person name="Shimura Y."/>
            <person name="Fujisawa T."/>
            <person name="Nakamura Y."/>
            <person name="Kawachi M."/>
        </authorList>
    </citation>
    <scope>NUCLEOTIDE SEQUENCE [LARGE SCALE GENOMIC DNA]</scope>
    <source>
        <strain evidence="1 2">NIES-4072</strain>
    </source>
</reference>
<keyword evidence="2" id="KW-1185">Reference proteome</keyword>
<dbReference type="AlphaFoldDB" id="A0A2R5G1N1"/>
<dbReference type="OrthoDB" id="582747at2"/>
<evidence type="ECO:0000313" key="1">
    <source>
        <dbReference type="EMBL" id="GBG23628.1"/>
    </source>
</evidence>
<sequence>MSINAEELLSFYAAERRNFATATIEDRREGFFRGVDLSGINLKGCFIDIDFSGSTMRNAIFSYAKWELVVWEDIDFTGSDFTGVKGITGSTFINCNFRDTIWDGANLWQPAFVECTSPHFDRFKNVQVPEIKFLTKSQYFGN</sequence>
<organism evidence="1 2">
    <name type="scientific">Nostoc commune NIES-4072</name>
    <dbReference type="NCBI Taxonomy" id="2005467"/>
    <lineage>
        <taxon>Bacteria</taxon>
        <taxon>Bacillati</taxon>
        <taxon>Cyanobacteriota</taxon>
        <taxon>Cyanophyceae</taxon>
        <taxon>Nostocales</taxon>
        <taxon>Nostocaceae</taxon>
        <taxon>Nostoc</taxon>
    </lineage>
</organism>
<proteinExistence type="predicted"/>
<dbReference type="SUPFAM" id="SSF141571">
    <property type="entry name" value="Pentapeptide repeat-like"/>
    <property type="match status" value="1"/>
</dbReference>
<dbReference type="Gene3D" id="2.160.20.80">
    <property type="entry name" value="E3 ubiquitin-protein ligase SopA"/>
    <property type="match status" value="1"/>
</dbReference>
<dbReference type="Proteomes" id="UP000245124">
    <property type="component" value="Unassembled WGS sequence"/>
</dbReference>
<protein>
    <recommendedName>
        <fullName evidence="3">Pentapeptide repeat-containing protein</fullName>
    </recommendedName>
</protein>